<feature type="domain" description="CheW-like" evidence="1">
    <location>
        <begin position="26"/>
        <end position="171"/>
    </location>
</feature>
<protein>
    <submittedName>
        <fullName evidence="2">Chemotaxis protein CheW</fullName>
    </submittedName>
</protein>
<evidence type="ECO:0000313" key="2">
    <source>
        <dbReference type="EMBL" id="TXS92346.1"/>
    </source>
</evidence>
<dbReference type="OrthoDB" id="5298045at2"/>
<dbReference type="SUPFAM" id="SSF50341">
    <property type="entry name" value="CheW-like"/>
    <property type="match status" value="1"/>
</dbReference>
<dbReference type="InterPro" id="IPR036061">
    <property type="entry name" value="CheW-like_dom_sf"/>
</dbReference>
<proteinExistence type="predicted"/>
<dbReference type="AlphaFoldDB" id="A0A5C8ZV65"/>
<organism evidence="2 3">
    <name type="scientific">Parahaliea aestuarii</name>
    <dbReference type="NCBI Taxonomy" id="1852021"/>
    <lineage>
        <taxon>Bacteria</taxon>
        <taxon>Pseudomonadati</taxon>
        <taxon>Pseudomonadota</taxon>
        <taxon>Gammaproteobacteria</taxon>
        <taxon>Cellvibrionales</taxon>
        <taxon>Halieaceae</taxon>
        <taxon>Parahaliea</taxon>
    </lineage>
</organism>
<dbReference type="EMBL" id="VRYZ01000003">
    <property type="protein sequence ID" value="TXS92346.1"/>
    <property type="molecule type" value="Genomic_DNA"/>
</dbReference>
<name>A0A5C8ZV65_9GAMM</name>
<dbReference type="GO" id="GO:0006935">
    <property type="term" value="P:chemotaxis"/>
    <property type="evidence" value="ECO:0007669"/>
    <property type="project" value="InterPro"/>
</dbReference>
<dbReference type="RefSeq" id="WP_148063722.1">
    <property type="nucleotide sequence ID" value="NZ_VRYZ01000003.1"/>
</dbReference>
<gene>
    <name evidence="2" type="ORF">FVW59_07940</name>
</gene>
<dbReference type="Pfam" id="PF01584">
    <property type="entry name" value="CheW"/>
    <property type="match status" value="1"/>
</dbReference>
<comment type="caution">
    <text evidence="2">The sequence shown here is derived from an EMBL/GenBank/DDBJ whole genome shotgun (WGS) entry which is preliminary data.</text>
</comment>
<evidence type="ECO:0000313" key="3">
    <source>
        <dbReference type="Proteomes" id="UP000321933"/>
    </source>
</evidence>
<dbReference type="InterPro" id="IPR002545">
    <property type="entry name" value="CheW-lke_dom"/>
</dbReference>
<dbReference type="Gene3D" id="2.40.50.180">
    <property type="entry name" value="CheA-289, Domain 4"/>
    <property type="match status" value="1"/>
</dbReference>
<evidence type="ECO:0000259" key="1">
    <source>
        <dbReference type="PROSITE" id="PS50851"/>
    </source>
</evidence>
<dbReference type="Gene3D" id="2.30.30.40">
    <property type="entry name" value="SH3 Domains"/>
    <property type="match status" value="1"/>
</dbReference>
<keyword evidence="3" id="KW-1185">Reference proteome</keyword>
<dbReference type="PROSITE" id="PS50851">
    <property type="entry name" value="CHEW"/>
    <property type="match status" value="1"/>
</dbReference>
<sequence length="187" mass="20435">MSASALSVFRELERHYAHSAAPSPSRGKHVMYWVGTHLSIAGVSLLVGAGELDEIIETPAVTRIPGTKPWVLGLAAHKGGLLPVFSGDILFRRQPYSGRPREYCMVVRKHGLHFAMTLSGVYRDLKFPIEQRDMTQSIDGDFAGMCLGGFIYKEQFLAVLDIDKLVTDSDLGSAAVTTGESNEDKNP</sequence>
<dbReference type="Proteomes" id="UP000321933">
    <property type="component" value="Unassembled WGS sequence"/>
</dbReference>
<dbReference type="GO" id="GO:0007165">
    <property type="term" value="P:signal transduction"/>
    <property type="evidence" value="ECO:0007669"/>
    <property type="project" value="InterPro"/>
</dbReference>
<accession>A0A5C8ZV65</accession>
<reference evidence="2 3" key="1">
    <citation type="submission" date="2019-08" db="EMBL/GenBank/DDBJ databases">
        <title>Parahaliea maris sp. nov., isolated from the surface seawater.</title>
        <authorList>
            <person name="Liu Y."/>
        </authorList>
    </citation>
    <scope>NUCLEOTIDE SEQUENCE [LARGE SCALE GENOMIC DNA]</scope>
    <source>
        <strain evidence="2 3">S2-26</strain>
    </source>
</reference>